<organism evidence="3">
    <name type="scientific">Arion vulgaris</name>
    <dbReference type="NCBI Taxonomy" id="1028688"/>
    <lineage>
        <taxon>Eukaryota</taxon>
        <taxon>Metazoa</taxon>
        <taxon>Spiralia</taxon>
        <taxon>Lophotrochozoa</taxon>
        <taxon>Mollusca</taxon>
        <taxon>Gastropoda</taxon>
        <taxon>Heterobranchia</taxon>
        <taxon>Euthyneura</taxon>
        <taxon>Panpulmonata</taxon>
        <taxon>Eupulmonata</taxon>
        <taxon>Stylommatophora</taxon>
        <taxon>Helicina</taxon>
        <taxon>Arionoidea</taxon>
        <taxon>Arionidae</taxon>
        <taxon>Arion</taxon>
    </lineage>
</organism>
<proteinExistence type="predicted"/>
<protein>
    <submittedName>
        <fullName evidence="3">Uncharacterized protein</fullName>
    </submittedName>
</protein>
<dbReference type="EMBL" id="HACG01049102">
    <property type="protein sequence ID" value="CEK95967.1"/>
    <property type="molecule type" value="Transcribed_RNA"/>
</dbReference>
<gene>
    <name evidence="3" type="primary">ORF209736</name>
    <name evidence="1" type="synonym">ORF209728</name>
    <name evidence="2" type="synonym">ORF209732</name>
    <name evidence="4" type="synonym">ORF209746</name>
    <name evidence="5" type="synonym">ORF209751</name>
</gene>
<accession>A0A0B7BRZ5</accession>
<sequence length="152" mass="17596">MNKLFESNTADKTKLFSDLSLLITSIANMLVLPTSNIDPLDPNTNIEEFLDPNPQLGSRFEKRLGELIISQQIQSSQVTHIRKRAQNFLISLYKELHNRLPENIDILKNISLFSVQNTLTHFKKNIIPLLELFHLNEEMKSSIEIQYNIIHL</sequence>
<feature type="non-terminal residue" evidence="3">
    <location>
        <position position="152"/>
    </location>
</feature>
<evidence type="ECO:0000313" key="1">
    <source>
        <dbReference type="EMBL" id="CEK95962.1"/>
    </source>
</evidence>
<evidence type="ECO:0000313" key="4">
    <source>
        <dbReference type="EMBL" id="CEK95967.1"/>
    </source>
</evidence>
<reference evidence="3" key="1">
    <citation type="submission" date="2014-12" db="EMBL/GenBank/DDBJ databases">
        <title>Insight into the proteome of Arion vulgaris.</title>
        <authorList>
            <person name="Aradska J."/>
            <person name="Bulat T."/>
            <person name="Smidak R."/>
            <person name="Sarate P."/>
            <person name="Gangsoo J."/>
            <person name="Sialana F."/>
            <person name="Bilban M."/>
            <person name="Lubec G."/>
        </authorList>
    </citation>
    <scope>NUCLEOTIDE SEQUENCE</scope>
    <source>
        <tissue evidence="3">Skin</tissue>
    </source>
</reference>
<dbReference type="EMBL" id="HACG01049103">
    <property type="protein sequence ID" value="CEK95968.1"/>
    <property type="molecule type" value="Transcribed_RNA"/>
</dbReference>
<name>A0A0B7BRZ5_9EUPU</name>
<dbReference type="EMBL" id="HACG01049098">
    <property type="protein sequence ID" value="CEK95963.1"/>
    <property type="molecule type" value="Transcribed_RNA"/>
</dbReference>
<dbReference type="EMBL" id="HACG01049099">
    <property type="protein sequence ID" value="CEK95964.1"/>
    <property type="molecule type" value="Transcribed_RNA"/>
</dbReference>
<evidence type="ECO:0000313" key="5">
    <source>
        <dbReference type="EMBL" id="CEK95968.1"/>
    </source>
</evidence>
<dbReference type="AlphaFoldDB" id="A0A0B7BRZ5"/>
<evidence type="ECO:0000313" key="2">
    <source>
        <dbReference type="EMBL" id="CEK95963.1"/>
    </source>
</evidence>
<dbReference type="EMBL" id="HACG01049097">
    <property type="protein sequence ID" value="CEK95962.1"/>
    <property type="molecule type" value="Transcribed_RNA"/>
</dbReference>
<evidence type="ECO:0000313" key="3">
    <source>
        <dbReference type="EMBL" id="CEK95964.1"/>
    </source>
</evidence>